<feature type="domain" description="TGF-beta family profile" evidence="9">
    <location>
        <begin position="233"/>
        <end position="351"/>
    </location>
</feature>
<evidence type="ECO:0000256" key="1">
    <source>
        <dbReference type="ARBA" id="ARBA00004613"/>
    </source>
</evidence>
<dbReference type="GO" id="GO:0008083">
    <property type="term" value="F:growth factor activity"/>
    <property type="evidence" value="ECO:0007669"/>
    <property type="project" value="UniProtKB-KW"/>
</dbReference>
<evidence type="ECO:0000256" key="8">
    <source>
        <dbReference type="RuleBase" id="RU000354"/>
    </source>
</evidence>
<dbReference type="InterPro" id="IPR017948">
    <property type="entry name" value="TGFb_CS"/>
</dbReference>
<dbReference type="GeneTree" id="ENSGT00940000161872"/>
<evidence type="ECO:0000256" key="2">
    <source>
        <dbReference type="ARBA" id="ARBA00006656"/>
    </source>
</evidence>
<keyword evidence="5 8" id="KW-0339">Growth factor</keyword>
<dbReference type="PANTHER" id="PTHR11848:SF78">
    <property type="entry name" value="GROWTH_DIFFERENTIATION FACTOR 15"/>
    <property type="match status" value="1"/>
</dbReference>
<reference evidence="10" key="2">
    <citation type="submission" date="2025-08" db="UniProtKB">
        <authorList>
            <consortium name="Ensembl"/>
        </authorList>
    </citation>
    <scope>IDENTIFICATION</scope>
</reference>
<evidence type="ECO:0000313" key="10">
    <source>
        <dbReference type="Ensembl" id="ENSSFOP00015032583.2"/>
    </source>
</evidence>
<reference evidence="10 11" key="1">
    <citation type="submission" date="2019-04" db="EMBL/GenBank/DDBJ databases">
        <authorList>
            <consortium name="Wellcome Sanger Institute Data Sharing"/>
        </authorList>
    </citation>
    <scope>NUCLEOTIDE SEQUENCE [LARGE SCALE GENOMIC DNA]</scope>
</reference>
<keyword evidence="11" id="KW-1185">Reference proteome</keyword>
<evidence type="ECO:0000256" key="4">
    <source>
        <dbReference type="ARBA" id="ARBA00022729"/>
    </source>
</evidence>
<name>A0A8C9SIJ0_SCLFO</name>
<dbReference type="FunFam" id="2.10.90.10:FF:000012">
    <property type="entry name" value="Growth/differentiation factor 9 (Predicted)"/>
    <property type="match status" value="1"/>
</dbReference>
<dbReference type="Gene3D" id="2.10.90.10">
    <property type="entry name" value="Cystine-knot cytokines"/>
    <property type="match status" value="1"/>
</dbReference>
<dbReference type="InterPro" id="IPR001839">
    <property type="entry name" value="TGF-b_C"/>
</dbReference>
<evidence type="ECO:0000256" key="6">
    <source>
        <dbReference type="ARBA" id="ARBA00023157"/>
    </source>
</evidence>
<dbReference type="Proteomes" id="UP000694397">
    <property type="component" value="Chromosome 9"/>
</dbReference>
<dbReference type="Pfam" id="PF00019">
    <property type="entry name" value="TGF_beta"/>
    <property type="match status" value="1"/>
</dbReference>
<dbReference type="PROSITE" id="PS00250">
    <property type="entry name" value="TGF_BETA_1"/>
    <property type="match status" value="1"/>
</dbReference>
<protein>
    <recommendedName>
        <fullName evidence="9">TGF-beta family profile domain-containing protein</fullName>
    </recommendedName>
</protein>
<evidence type="ECO:0000256" key="7">
    <source>
        <dbReference type="ARBA" id="ARBA00023180"/>
    </source>
</evidence>
<dbReference type="GO" id="GO:0005615">
    <property type="term" value="C:extracellular space"/>
    <property type="evidence" value="ECO:0007669"/>
    <property type="project" value="TreeGrafter"/>
</dbReference>
<dbReference type="PROSITE" id="PS51362">
    <property type="entry name" value="TGF_BETA_2"/>
    <property type="match status" value="1"/>
</dbReference>
<evidence type="ECO:0000256" key="5">
    <source>
        <dbReference type="ARBA" id="ARBA00023030"/>
    </source>
</evidence>
<evidence type="ECO:0000259" key="9">
    <source>
        <dbReference type="PROSITE" id="PS51362"/>
    </source>
</evidence>
<dbReference type="PRINTS" id="PR00669">
    <property type="entry name" value="INHIBINA"/>
</dbReference>
<keyword evidence="4" id="KW-0732">Signal</keyword>
<comment type="similarity">
    <text evidence="2 8">Belongs to the TGF-beta family.</text>
</comment>
<accession>A0A8C9SIJ0</accession>
<sequence length="351" mass="40152">MTADLQDCIAPFRLRPTPTNAHGHILSPRPHNALCSARLTCSGLELQLEAVKKGTLESLGFKGPPGRKEEAQEQEVRRRMQLFYEELLELHRNTSRQVCVCVCVCVCVIAIFNKTHLIRKELTVAHAQMKISGEFHHKSHSGNSQQLSQEVQIKIYRRDDEMKMHFEKKALVLTKVFYGKSLIVNTGVPVEEWNLNSEEPLVLEVEFVMCGSWCLQETPRISLEMEISTPEPKRRRQRRRASKDEDCEEDECCCRKSLTVSFKDIGWSDWVVAPESYTMYFCAGSCPHNYKPASMHTQIKSRVYHLTKGATPRPSCVPAAYEPMLLMHYNSDGKLTYTLFNELVVSKCHCA</sequence>
<evidence type="ECO:0000256" key="3">
    <source>
        <dbReference type="ARBA" id="ARBA00022525"/>
    </source>
</evidence>
<dbReference type="OrthoDB" id="10030979at2759"/>
<organism evidence="10 11">
    <name type="scientific">Scleropages formosus</name>
    <name type="common">Asian bonytongue</name>
    <name type="synonym">Osteoglossum formosum</name>
    <dbReference type="NCBI Taxonomy" id="113540"/>
    <lineage>
        <taxon>Eukaryota</taxon>
        <taxon>Metazoa</taxon>
        <taxon>Chordata</taxon>
        <taxon>Craniata</taxon>
        <taxon>Vertebrata</taxon>
        <taxon>Euteleostomi</taxon>
        <taxon>Actinopterygii</taxon>
        <taxon>Neopterygii</taxon>
        <taxon>Teleostei</taxon>
        <taxon>Osteoglossocephala</taxon>
        <taxon>Osteoglossomorpha</taxon>
        <taxon>Osteoglossiformes</taxon>
        <taxon>Osteoglossidae</taxon>
        <taxon>Scleropages</taxon>
    </lineage>
</organism>
<dbReference type="Ensembl" id="ENSSFOT00015032947.2">
    <property type="protein sequence ID" value="ENSSFOP00015032583.2"/>
    <property type="gene ID" value="ENSSFOG00015020834.2"/>
</dbReference>
<keyword evidence="6" id="KW-1015">Disulfide bond</keyword>
<dbReference type="AlphaFoldDB" id="A0A8C9SIJ0"/>
<dbReference type="PANTHER" id="PTHR11848">
    <property type="entry name" value="TGF-BETA FAMILY"/>
    <property type="match status" value="1"/>
</dbReference>
<dbReference type="InterPro" id="IPR029034">
    <property type="entry name" value="Cystine-knot_cytokine"/>
</dbReference>
<proteinExistence type="inferred from homology"/>
<evidence type="ECO:0000313" key="11">
    <source>
        <dbReference type="Proteomes" id="UP000694397"/>
    </source>
</evidence>
<dbReference type="SUPFAM" id="SSF57501">
    <property type="entry name" value="Cystine-knot cytokines"/>
    <property type="match status" value="1"/>
</dbReference>
<dbReference type="SMART" id="SM00204">
    <property type="entry name" value="TGFB"/>
    <property type="match status" value="1"/>
</dbReference>
<keyword evidence="3" id="KW-0964">Secreted</keyword>
<comment type="subcellular location">
    <subcellularLocation>
        <location evidence="1">Secreted</location>
    </subcellularLocation>
</comment>
<keyword evidence="7" id="KW-0325">Glycoprotein</keyword>
<dbReference type="CDD" id="cd19376">
    <property type="entry name" value="TGF_beta_GDF15"/>
    <property type="match status" value="1"/>
</dbReference>
<dbReference type="GO" id="GO:0005125">
    <property type="term" value="F:cytokine activity"/>
    <property type="evidence" value="ECO:0007669"/>
    <property type="project" value="TreeGrafter"/>
</dbReference>
<dbReference type="InterPro" id="IPR015615">
    <property type="entry name" value="TGF-beta-rel"/>
</dbReference>
<reference evidence="10" key="3">
    <citation type="submission" date="2025-09" db="UniProtKB">
        <authorList>
            <consortium name="Ensembl"/>
        </authorList>
    </citation>
    <scope>IDENTIFICATION</scope>
</reference>